<comment type="caution">
    <text evidence="1">The sequence shown here is derived from an EMBL/GenBank/DDBJ whole genome shotgun (WGS) entry which is preliminary data.</text>
</comment>
<evidence type="ECO:0000313" key="1">
    <source>
        <dbReference type="EMBL" id="GFY24993.1"/>
    </source>
</evidence>
<gene>
    <name evidence="1" type="ORF">TNCV_2691841</name>
</gene>
<accession>A0A8X7BAN5</accession>
<dbReference type="Proteomes" id="UP000887159">
    <property type="component" value="Unassembled WGS sequence"/>
</dbReference>
<sequence length="66" mass="7473">MSVCGREFHTNCMRCKSSSLKLTRMRPSWSHKLKRDSSEKTNWFQSACQAQSAHEPIADTAIDGLS</sequence>
<evidence type="ECO:0000313" key="2">
    <source>
        <dbReference type="Proteomes" id="UP000887159"/>
    </source>
</evidence>
<keyword evidence="2" id="KW-1185">Reference proteome</keyword>
<name>A0A8X7BAN5_TRICX</name>
<organism evidence="1 2">
    <name type="scientific">Trichonephila clavipes</name>
    <name type="common">Golden silk orbweaver</name>
    <name type="synonym">Nephila clavipes</name>
    <dbReference type="NCBI Taxonomy" id="2585209"/>
    <lineage>
        <taxon>Eukaryota</taxon>
        <taxon>Metazoa</taxon>
        <taxon>Ecdysozoa</taxon>
        <taxon>Arthropoda</taxon>
        <taxon>Chelicerata</taxon>
        <taxon>Arachnida</taxon>
        <taxon>Araneae</taxon>
        <taxon>Araneomorphae</taxon>
        <taxon>Entelegynae</taxon>
        <taxon>Araneoidea</taxon>
        <taxon>Nephilidae</taxon>
        <taxon>Trichonephila</taxon>
    </lineage>
</organism>
<dbReference type="AlphaFoldDB" id="A0A8X7BAN5"/>
<protein>
    <submittedName>
        <fullName evidence="1">Uncharacterized protein</fullName>
    </submittedName>
</protein>
<dbReference type="EMBL" id="BMAU01021370">
    <property type="protein sequence ID" value="GFY24993.1"/>
    <property type="molecule type" value="Genomic_DNA"/>
</dbReference>
<proteinExistence type="predicted"/>
<reference evidence="1" key="1">
    <citation type="submission" date="2020-08" db="EMBL/GenBank/DDBJ databases">
        <title>Multicomponent nature underlies the extraordinary mechanical properties of spider dragline silk.</title>
        <authorList>
            <person name="Kono N."/>
            <person name="Nakamura H."/>
            <person name="Mori M."/>
            <person name="Yoshida Y."/>
            <person name="Ohtoshi R."/>
            <person name="Malay A.D."/>
            <person name="Moran D.A.P."/>
            <person name="Tomita M."/>
            <person name="Numata K."/>
            <person name="Arakawa K."/>
        </authorList>
    </citation>
    <scope>NUCLEOTIDE SEQUENCE</scope>
</reference>